<organism evidence="1">
    <name type="scientific">Methylobacterium bullatum</name>
    <dbReference type="NCBI Taxonomy" id="570505"/>
    <lineage>
        <taxon>Bacteria</taxon>
        <taxon>Pseudomonadati</taxon>
        <taxon>Pseudomonadota</taxon>
        <taxon>Alphaproteobacteria</taxon>
        <taxon>Hyphomicrobiales</taxon>
        <taxon>Methylobacteriaceae</taxon>
        <taxon>Methylobacterium</taxon>
    </lineage>
</organism>
<protein>
    <submittedName>
        <fullName evidence="1">Uncharacterized protein</fullName>
    </submittedName>
</protein>
<proteinExistence type="predicted"/>
<dbReference type="EMBL" id="LR743504">
    <property type="protein sequence ID" value="CAA2105463.1"/>
    <property type="molecule type" value="Genomic_DNA"/>
</dbReference>
<accession>A0A679JHQ9</accession>
<evidence type="ECO:0000313" key="1">
    <source>
        <dbReference type="EMBL" id="CAA2105463.1"/>
    </source>
</evidence>
<dbReference type="AlphaFoldDB" id="A0A679JHQ9"/>
<sequence length="99" mass="10244">MAKSSIDTRRTAEAFVHRTLVDILVRQARAVDEFTHPEAFAAAVAARSPANRAALARLGESLVRATQPASPSDEKAADAVGAIVASRAAATAHVPGTLV</sequence>
<gene>
    <name evidence="1" type="ORF">MBUL_03205</name>
</gene>
<reference evidence="1" key="1">
    <citation type="submission" date="2019-12" db="EMBL/GenBank/DDBJ databases">
        <authorList>
            <person name="Cremers G."/>
        </authorList>
    </citation>
    <scope>NUCLEOTIDE SEQUENCE</scope>
    <source>
        <strain evidence="1">Mbul1</strain>
    </source>
</reference>
<name>A0A679JHQ9_9HYPH</name>